<organism evidence="2 3">
    <name type="scientific">Jeotgalicoccus aerolatus</name>
    <dbReference type="NCBI Taxonomy" id="709510"/>
    <lineage>
        <taxon>Bacteria</taxon>
        <taxon>Bacillati</taxon>
        <taxon>Bacillota</taxon>
        <taxon>Bacilli</taxon>
        <taxon>Bacillales</taxon>
        <taxon>Staphylococcaceae</taxon>
        <taxon>Jeotgalicoccus</taxon>
    </lineage>
</organism>
<sequence length="87" mass="9964">MFKCHQCGETIEENIDICPNCGTFLYEDDTSDSEIDTDTAYTEDDILSEPGGYDEAIDNLPDETYNDDALEKHELDRERRKFGKSSE</sequence>
<evidence type="ECO:0000313" key="3">
    <source>
        <dbReference type="Proteomes" id="UP000242700"/>
    </source>
</evidence>
<dbReference type="EMBL" id="FNFI01000011">
    <property type="protein sequence ID" value="SDK60832.1"/>
    <property type="molecule type" value="Genomic_DNA"/>
</dbReference>
<feature type="compositionally biased region" description="Basic and acidic residues" evidence="1">
    <location>
        <begin position="69"/>
        <end position="87"/>
    </location>
</feature>
<protein>
    <recommendedName>
        <fullName evidence="4">Zinc-ribbon domain-containing protein</fullName>
    </recommendedName>
</protein>
<dbReference type="Proteomes" id="UP000242700">
    <property type="component" value="Unassembled WGS sequence"/>
</dbReference>
<evidence type="ECO:0000313" key="2">
    <source>
        <dbReference type="EMBL" id="SDK60832.1"/>
    </source>
</evidence>
<accession>A0A1G9DAB1</accession>
<evidence type="ECO:0000256" key="1">
    <source>
        <dbReference type="SAM" id="MobiDB-lite"/>
    </source>
</evidence>
<feature type="compositionally biased region" description="Acidic residues" evidence="1">
    <location>
        <begin position="34"/>
        <end position="47"/>
    </location>
</feature>
<dbReference type="RefSeq" id="WP_092599274.1">
    <property type="nucleotide sequence ID" value="NZ_FNFI01000011.1"/>
</dbReference>
<evidence type="ECO:0008006" key="4">
    <source>
        <dbReference type="Google" id="ProtNLM"/>
    </source>
</evidence>
<feature type="region of interest" description="Disordered" evidence="1">
    <location>
        <begin position="34"/>
        <end position="87"/>
    </location>
</feature>
<dbReference type="OrthoDB" id="2418592at2"/>
<dbReference type="STRING" id="586411.SAMN05216187_11157"/>
<feature type="compositionally biased region" description="Acidic residues" evidence="1">
    <location>
        <begin position="55"/>
        <end position="68"/>
    </location>
</feature>
<proteinExistence type="predicted"/>
<name>A0A1G9DAB1_9STAP</name>
<gene>
    <name evidence="2" type="ORF">SAMN05216187_11157</name>
</gene>
<reference evidence="3" key="1">
    <citation type="submission" date="2016-10" db="EMBL/GenBank/DDBJ databases">
        <authorList>
            <person name="Varghese N."/>
            <person name="Submissions S."/>
        </authorList>
    </citation>
    <scope>NUCLEOTIDE SEQUENCE [LARGE SCALE GENOMIC DNA]</scope>
    <source>
        <strain evidence="3">CGMCC 1.8911</strain>
    </source>
</reference>
<dbReference type="AlphaFoldDB" id="A0A1G9DAB1"/>